<dbReference type="Proteomes" id="UP000015101">
    <property type="component" value="Unassembled WGS sequence"/>
</dbReference>
<evidence type="ECO:0000313" key="9">
    <source>
        <dbReference type="EMBL" id="ESN98355.1"/>
    </source>
</evidence>
<evidence type="ECO:0000313" key="10">
    <source>
        <dbReference type="EnsemblMetazoa" id="HelroP84655"/>
    </source>
</evidence>
<dbReference type="GeneID" id="20216361"/>
<gene>
    <name evidence="10" type="primary">20216361</name>
    <name evidence="9" type="ORF">HELRODRAFT_84655</name>
</gene>
<protein>
    <recommendedName>
        <fullName evidence="7">Small ribosomal subunit protein mS31</fullName>
    </recommendedName>
    <alternativeName>
        <fullName evidence="8">28S ribosomal protein S31, mitochondrial</fullName>
    </alternativeName>
</protein>
<reference evidence="11" key="1">
    <citation type="submission" date="2012-12" db="EMBL/GenBank/DDBJ databases">
        <authorList>
            <person name="Hellsten U."/>
            <person name="Grimwood J."/>
            <person name="Chapman J.A."/>
            <person name="Shapiro H."/>
            <person name="Aerts A."/>
            <person name="Otillar R.P."/>
            <person name="Terry A.Y."/>
            <person name="Boore J.L."/>
            <person name="Simakov O."/>
            <person name="Marletaz F."/>
            <person name="Cho S.-J."/>
            <person name="Edsinger-Gonzales E."/>
            <person name="Havlak P."/>
            <person name="Kuo D.-H."/>
            <person name="Larsson T."/>
            <person name="Lv J."/>
            <person name="Arendt D."/>
            <person name="Savage R."/>
            <person name="Osoegawa K."/>
            <person name="de Jong P."/>
            <person name="Lindberg D.R."/>
            <person name="Seaver E.C."/>
            <person name="Weisblat D.A."/>
            <person name="Putnam N.H."/>
            <person name="Grigoriev I.V."/>
            <person name="Rokhsar D.S."/>
        </authorList>
    </citation>
    <scope>NUCLEOTIDE SEQUENCE</scope>
</reference>
<evidence type="ECO:0000256" key="2">
    <source>
        <dbReference type="ARBA" id="ARBA00011057"/>
    </source>
</evidence>
<accession>T1G5L4</accession>
<dbReference type="Pfam" id="PF15433">
    <property type="entry name" value="MRP-S31"/>
    <property type="match status" value="1"/>
</dbReference>
<dbReference type="PANTHER" id="PTHR13231">
    <property type="entry name" value="MITOCHONDRIAL RIBOSOMAL PROTEIN S31"/>
    <property type="match status" value="1"/>
</dbReference>
<name>T1G5L4_HELRO</name>
<sequence length="60" mass="7319">FHEHKFLDHHLSKFPEKGPVRHFMELILVGLSKNPHMTIKEKISHIDWFEDYFKNNKSLF</sequence>
<evidence type="ECO:0000256" key="8">
    <source>
        <dbReference type="ARBA" id="ARBA00035363"/>
    </source>
</evidence>
<comment type="similarity">
    <text evidence="2">Belongs to the mitochondrion-specific ribosomal protein mS31 family.</text>
</comment>
<comment type="subcellular location">
    <subcellularLocation>
        <location evidence="1">Mitochondrion</location>
    </subcellularLocation>
</comment>
<evidence type="ECO:0000256" key="6">
    <source>
        <dbReference type="ARBA" id="ARBA00023274"/>
    </source>
</evidence>
<keyword evidence="3" id="KW-0809">Transit peptide</keyword>
<reference evidence="10" key="3">
    <citation type="submission" date="2015-06" db="UniProtKB">
        <authorList>
            <consortium name="EnsemblMetazoa"/>
        </authorList>
    </citation>
    <scope>IDENTIFICATION</scope>
</reference>
<dbReference type="InParanoid" id="T1G5L4"/>
<evidence type="ECO:0000256" key="4">
    <source>
        <dbReference type="ARBA" id="ARBA00022980"/>
    </source>
</evidence>
<evidence type="ECO:0000313" key="11">
    <source>
        <dbReference type="Proteomes" id="UP000015101"/>
    </source>
</evidence>
<dbReference type="EMBL" id="AMQM01005976">
    <property type="status" value="NOT_ANNOTATED_CDS"/>
    <property type="molecule type" value="Genomic_DNA"/>
</dbReference>
<keyword evidence="11" id="KW-1185">Reference proteome</keyword>
<dbReference type="AlphaFoldDB" id="T1G5L4"/>
<dbReference type="KEGG" id="hro:HELRODRAFT_84655"/>
<evidence type="ECO:0000256" key="7">
    <source>
        <dbReference type="ARBA" id="ARBA00035133"/>
    </source>
</evidence>
<dbReference type="PANTHER" id="PTHR13231:SF3">
    <property type="entry name" value="SMALL RIBOSOMAL SUBUNIT PROTEIN MS31"/>
    <property type="match status" value="1"/>
</dbReference>
<keyword evidence="6" id="KW-0687">Ribonucleoprotein</keyword>
<keyword evidence="4" id="KW-0689">Ribosomal protein</keyword>
<dbReference type="InterPro" id="IPR026299">
    <property type="entry name" value="MRP-S31"/>
</dbReference>
<dbReference type="EnsemblMetazoa" id="HelroT84655">
    <property type="protein sequence ID" value="HelroP84655"/>
    <property type="gene ID" value="HelroG84655"/>
</dbReference>
<dbReference type="EMBL" id="KB097182">
    <property type="protein sequence ID" value="ESN98355.1"/>
    <property type="molecule type" value="Genomic_DNA"/>
</dbReference>
<keyword evidence="5" id="KW-0496">Mitochondrion</keyword>
<dbReference type="GO" id="GO:0005763">
    <property type="term" value="C:mitochondrial small ribosomal subunit"/>
    <property type="evidence" value="ECO:0007669"/>
    <property type="project" value="InterPro"/>
</dbReference>
<reference evidence="9 11" key="2">
    <citation type="journal article" date="2013" name="Nature">
        <title>Insights into bilaterian evolution from three spiralian genomes.</title>
        <authorList>
            <person name="Simakov O."/>
            <person name="Marletaz F."/>
            <person name="Cho S.J."/>
            <person name="Edsinger-Gonzales E."/>
            <person name="Havlak P."/>
            <person name="Hellsten U."/>
            <person name="Kuo D.H."/>
            <person name="Larsson T."/>
            <person name="Lv J."/>
            <person name="Arendt D."/>
            <person name="Savage R."/>
            <person name="Osoegawa K."/>
            <person name="de Jong P."/>
            <person name="Grimwood J."/>
            <person name="Chapman J.A."/>
            <person name="Shapiro H."/>
            <person name="Aerts A."/>
            <person name="Otillar R.P."/>
            <person name="Terry A.Y."/>
            <person name="Boore J.L."/>
            <person name="Grigoriev I.V."/>
            <person name="Lindberg D.R."/>
            <person name="Seaver E.C."/>
            <person name="Weisblat D.A."/>
            <person name="Putnam N.H."/>
            <person name="Rokhsar D.S."/>
        </authorList>
    </citation>
    <scope>NUCLEOTIDE SEQUENCE</scope>
</reference>
<dbReference type="OMA" id="CLENDHR"/>
<dbReference type="CTD" id="20216361"/>
<dbReference type="OrthoDB" id="5989925at2759"/>
<organism evidence="10 11">
    <name type="scientific">Helobdella robusta</name>
    <name type="common">Californian leech</name>
    <dbReference type="NCBI Taxonomy" id="6412"/>
    <lineage>
        <taxon>Eukaryota</taxon>
        <taxon>Metazoa</taxon>
        <taxon>Spiralia</taxon>
        <taxon>Lophotrochozoa</taxon>
        <taxon>Annelida</taxon>
        <taxon>Clitellata</taxon>
        <taxon>Hirudinea</taxon>
        <taxon>Rhynchobdellida</taxon>
        <taxon>Glossiphoniidae</taxon>
        <taxon>Helobdella</taxon>
    </lineage>
</organism>
<dbReference type="RefSeq" id="XP_009023533.1">
    <property type="nucleotide sequence ID" value="XM_009025285.1"/>
</dbReference>
<proteinExistence type="inferred from homology"/>
<dbReference type="HOGENOM" id="CLU_188626_0_0_1"/>
<evidence type="ECO:0000256" key="3">
    <source>
        <dbReference type="ARBA" id="ARBA00022946"/>
    </source>
</evidence>
<dbReference type="STRING" id="6412.T1G5L4"/>
<evidence type="ECO:0000256" key="5">
    <source>
        <dbReference type="ARBA" id="ARBA00023128"/>
    </source>
</evidence>
<evidence type="ECO:0000256" key="1">
    <source>
        <dbReference type="ARBA" id="ARBA00004173"/>
    </source>
</evidence>
<dbReference type="GO" id="GO:0003735">
    <property type="term" value="F:structural constituent of ribosome"/>
    <property type="evidence" value="ECO:0007669"/>
    <property type="project" value="InterPro"/>
</dbReference>